<name>A0AAD1X506_EUPCR</name>
<accession>A0AAD1X506</accession>
<protein>
    <submittedName>
        <fullName evidence="1">Uncharacterized protein</fullName>
    </submittedName>
</protein>
<dbReference type="AlphaFoldDB" id="A0AAD1X506"/>
<comment type="caution">
    <text evidence="1">The sequence shown here is derived from an EMBL/GenBank/DDBJ whole genome shotgun (WGS) entry which is preliminary data.</text>
</comment>
<dbReference type="EMBL" id="CAMPGE010002143">
    <property type="protein sequence ID" value="CAI2360944.1"/>
    <property type="molecule type" value="Genomic_DNA"/>
</dbReference>
<sequence length="134" mass="15992">MSICVKTGLIFISKQRYRRKELNSPDHLVYLVCKNYATLMNQDDQKKARKYHKKFKCKSLFYKANLRAWEIRKNVCRFLCLFFAKLIKLNYILYKSCLNALKASKHWQSEVILASLDYFTKKSENKTFETGDNL</sequence>
<proteinExistence type="predicted"/>
<keyword evidence="2" id="KW-1185">Reference proteome</keyword>
<organism evidence="1 2">
    <name type="scientific">Euplotes crassus</name>
    <dbReference type="NCBI Taxonomy" id="5936"/>
    <lineage>
        <taxon>Eukaryota</taxon>
        <taxon>Sar</taxon>
        <taxon>Alveolata</taxon>
        <taxon>Ciliophora</taxon>
        <taxon>Intramacronucleata</taxon>
        <taxon>Spirotrichea</taxon>
        <taxon>Hypotrichia</taxon>
        <taxon>Euplotida</taxon>
        <taxon>Euplotidae</taxon>
        <taxon>Moneuplotes</taxon>
    </lineage>
</organism>
<reference evidence="1" key="1">
    <citation type="submission" date="2023-07" db="EMBL/GenBank/DDBJ databases">
        <authorList>
            <consortium name="AG Swart"/>
            <person name="Singh M."/>
            <person name="Singh A."/>
            <person name="Seah K."/>
            <person name="Emmerich C."/>
        </authorList>
    </citation>
    <scope>NUCLEOTIDE SEQUENCE</scope>
    <source>
        <strain evidence="1">DP1</strain>
    </source>
</reference>
<evidence type="ECO:0000313" key="1">
    <source>
        <dbReference type="EMBL" id="CAI2360944.1"/>
    </source>
</evidence>
<evidence type="ECO:0000313" key="2">
    <source>
        <dbReference type="Proteomes" id="UP001295684"/>
    </source>
</evidence>
<dbReference type="Proteomes" id="UP001295684">
    <property type="component" value="Unassembled WGS sequence"/>
</dbReference>
<gene>
    <name evidence="1" type="ORF">ECRASSUSDP1_LOCUS2252</name>
</gene>